<name>H1Z3N7_9EURY</name>
<dbReference type="InterPro" id="IPR050090">
    <property type="entry name" value="Tyrosine_recombinase_XerCD"/>
</dbReference>
<dbReference type="InterPro" id="IPR013762">
    <property type="entry name" value="Integrase-like_cat_sf"/>
</dbReference>
<dbReference type="InterPro" id="IPR002104">
    <property type="entry name" value="Integrase_catalytic"/>
</dbReference>
<dbReference type="SUPFAM" id="SSF56349">
    <property type="entry name" value="DNA breaking-rejoining enzymes"/>
    <property type="match status" value="1"/>
</dbReference>
<dbReference type="Pfam" id="PF00589">
    <property type="entry name" value="Phage_integrase"/>
    <property type="match status" value="1"/>
</dbReference>
<feature type="domain" description="Tyr recombinase" evidence="2">
    <location>
        <begin position="233"/>
        <end position="411"/>
    </location>
</feature>
<dbReference type="OrthoDB" id="3343at2157"/>
<dbReference type="Gene3D" id="1.10.443.10">
    <property type="entry name" value="Intergrase catalytic core"/>
    <property type="match status" value="1"/>
</dbReference>
<reference evidence="3 4" key="1">
    <citation type="submission" date="2011-10" db="EMBL/GenBank/DDBJ databases">
        <title>The Improved High-Quality Draft genome of Methanoplanus limicola DSM 2279.</title>
        <authorList>
            <consortium name="US DOE Joint Genome Institute (JGI-PGF)"/>
            <person name="Lucas S."/>
            <person name="Copeland A."/>
            <person name="Lapidus A."/>
            <person name="Glavina del Rio T."/>
            <person name="Dalin E."/>
            <person name="Tice H."/>
            <person name="Bruce D."/>
            <person name="Goodwin L."/>
            <person name="Pitluck S."/>
            <person name="Peters L."/>
            <person name="Mikhailova N."/>
            <person name="Lu M."/>
            <person name="Kyrpides N."/>
            <person name="Mavromatis K."/>
            <person name="Ivanova N."/>
            <person name="Markowitz V."/>
            <person name="Cheng J.-F."/>
            <person name="Hugenholtz P."/>
            <person name="Woyke T."/>
            <person name="Wu D."/>
            <person name="Wirth R."/>
            <person name="Brambilla E.-M."/>
            <person name="Klenk H.-P."/>
            <person name="Eisen J.A."/>
        </authorList>
    </citation>
    <scope>NUCLEOTIDE SEQUENCE [LARGE SCALE GENOMIC DNA]</scope>
    <source>
        <strain evidence="3 4">DSM 2279</strain>
    </source>
</reference>
<dbReference type="PANTHER" id="PTHR30349:SF87">
    <property type="entry name" value="TRANSPOSASE A"/>
    <property type="match status" value="1"/>
</dbReference>
<gene>
    <name evidence="3" type="ORF">Metlim_1535</name>
</gene>
<proteinExistence type="predicted"/>
<evidence type="ECO:0000313" key="3">
    <source>
        <dbReference type="EMBL" id="EHQ35636.1"/>
    </source>
</evidence>
<dbReference type="GO" id="GO:0015074">
    <property type="term" value="P:DNA integration"/>
    <property type="evidence" value="ECO:0007669"/>
    <property type="project" value="InterPro"/>
</dbReference>
<evidence type="ECO:0000313" key="4">
    <source>
        <dbReference type="Proteomes" id="UP000005741"/>
    </source>
</evidence>
<dbReference type="PROSITE" id="PS51898">
    <property type="entry name" value="TYR_RECOMBINASE"/>
    <property type="match status" value="1"/>
</dbReference>
<dbReference type="PANTHER" id="PTHR30349">
    <property type="entry name" value="PHAGE INTEGRASE-RELATED"/>
    <property type="match status" value="1"/>
</dbReference>
<dbReference type="InParanoid" id="H1Z3N7"/>
<dbReference type="AlphaFoldDB" id="H1Z3N7"/>
<dbReference type="InterPro" id="IPR011010">
    <property type="entry name" value="DNA_brk_join_enz"/>
</dbReference>
<sequence length="490" mass="56027">MIYKIHLASDDRTVEISSVKAVKKWLKNNNFYAEPNADLYGMATTIKSQGQVFIYENGNNSDHADGSITLLEGGDKLPFHRSPEEFKKYGDLGLQYAIDEGRITEADAQMIKQFVRQTKQENRIGAAREFKIMNALCNATRYIKTPFKECTIFDFYGFMEKIETGTKHKKIKGTDGEWHTIDTKQQLKPNTIRDYQRFMKRLFLWMVAEGYSDIPQDKLQKVKAVPADSKTKTTEDVFTEQEIMDMIEAASSTRDKAIIILMYEACLRSMEIGLMKWSDVDFSDPHFAVVRVRCKTEFERTIPVHTSRPYLLTWMNHYPAEIKADSPVFVNQFGQSLTYPALKKQVRIIAAKAGIKRHIKLHDFRHSGITQKVKAGWSDAMVQQVAWGHVNAREFETYTHLSGKDILNYSRQQNGIQAPPEEAQEDVLKPRQCTRCYSLNEPTARFCGTCGAPLTADVAADLQSMKDEIHADPAFLQLKAKAEEQLKLFS</sequence>
<dbReference type="GO" id="GO:0006310">
    <property type="term" value="P:DNA recombination"/>
    <property type="evidence" value="ECO:0007669"/>
    <property type="project" value="UniProtKB-KW"/>
</dbReference>
<dbReference type="CDD" id="cd00397">
    <property type="entry name" value="DNA_BRE_C"/>
    <property type="match status" value="1"/>
</dbReference>
<dbReference type="RefSeq" id="WP_004077391.1">
    <property type="nucleotide sequence ID" value="NZ_CM001436.1"/>
</dbReference>
<keyword evidence="4" id="KW-1185">Reference proteome</keyword>
<evidence type="ECO:0000256" key="1">
    <source>
        <dbReference type="ARBA" id="ARBA00023172"/>
    </source>
</evidence>
<dbReference type="HOGENOM" id="CLU_027562_2_2_2"/>
<dbReference type="STRING" id="937775.Metlim_1535"/>
<accession>H1Z3N7</accession>
<evidence type="ECO:0000259" key="2">
    <source>
        <dbReference type="PROSITE" id="PS51898"/>
    </source>
</evidence>
<organism evidence="3 4">
    <name type="scientific">Methanoplanus limicola DSM 2279</name>
    <dbReference type="NCBI Taxonomy" id="937775"/>
    <lineage>
        <taxon>Archaea</taxon>
        <taxon>Methanobacteriati</taxon>
        <taxon>Methanobacteriota</taxon>
        <taxon>Stenosarchaea group</taxon>
        <taxon>Methanomicrobia</taxon>
        <taxon>Methanomicrobiales</taxon>
        <taxon>Methanomicrobiaceae</taxon>
        <taxon>Methanoplanus</taxon>
    </lineage>
</organism>
<dbReference type="Proteomes" id="UP000005741">
    <property type="component" value="Chromosome"/>
</dbReference>
<dbReference type="EMBL" id="CM001436">
    <property type="protein sequence ID" value="EHQ35636.1"/>
    <property type="molecule type" value="Genomic_DNA"/>
</dbReference>
<keyword evidence="1" id="KW-0233">DNA recombination</keyword>
<protein>
    <submittedName>
        <fullName evidence="3">Integrase family protein</fullName>
    </submittedName>
</protein>
<dbReference type="GO" id="GO:0003677">
    <property type="term" value="F:DNA binding"/>
    <property type="evidence" value="ECO:0007669"/>
    <property type="project" value="InterPro"/>
</dbReference>